<dbReference type="EMBL" id="BPLR01001843">
    <property type="protein sequence ID" value="GIX67005.1"/>
    <property type="molecule type" value="Genomic_DNA"/>
</dbReference>
<organism evidence="1 2">
    <name type="scientific">Caerostris extrusa</name>
    <name type="common">Bark spider</name>
    <name type="synonym">Caerostris bankana</name>
    <dbReference type="NCBI Taxonomy" id="172846"/>
    <lineage>
        <taxon>Eukaryota</taxon>
        <taxon>Metazoa</taxon>
        <taxon>Ecdysozoa</taxon>
        <taxon>Arthropoda</taxon>
        <taxon>Chelicerata</taxon>
        <taxon>Arachnida</taxon>
        <taxon>Araneae</taxon>
        <taxon>Araneomorphae</taxon>
        <taxon>Entelegynae</taxon>
        <taxon>Araneoidea</taxon>
        <taxon>Araneidae</taxon>
        <taxon>Caerostris</taxon>
    </lineage>
</organism>
<accession>A0AAV4M593</accession>
<dbReference type="Proteomes" id="UP001054945">
    <property type="component" value="Unassembled WGS sequence"/>
</dbReference>
<protein>
    <submittedName>
        <fullName evidence="1">Uncharacterized protein</fullName>
    </submittedName>
</protein>
<sequence>MWMAKFGKDAHSHMAEQACSHVVADRMATSERMFVFSFYLEKALPYPKLGYIVAYHKRNLYVYNFGCLSQYRINRAGLEISFGVHNRCKRTIPQRYIVFEKSAKERYHITTGVRKISFNRNSNSDGCIWHIVYKDSHNNCSVYRGIHECRAIANCKRSNSVVSAKVKVECRQRTKSRLTGYINSLGDLHRKNIRGSDPGFVTATQSILPPVYLVSWIFDIQLITYG</sequence>
<reference evidence="1 2" key="1">
    <citation type="submission" date="2021-06" db="EMBL/GenBank/DDBJ databases">
        <title>Caerostris extrusa draft genome.</title>
        <authorList>
            <person name="Kono N."/>
            <person name="Arakawa K."/>
        </authorList>
    </citation>
    <scope>NUCLEOTIDE SEQUENCE [LARGE SCALE GENOMIC DNA]</scope>
</reference>
<name>A0AAV4M593_CAEEX</name>
<keyword evidence="2" id="KW-1185">Reference proteome</keyword>
<dbReference type="AlphaFoldDB" id="A0AAV4M593"/>
<evidence type="ECO:0000313" key="2">
    <source>
        <dbReference type="Proteomes" id="UP001054945"/>
    </source>
</evidence>
<comment type="caution">
    <text evidence="1">The sequence shown here is derived from an EMBL/GenBank/DDBJ whole genome shotgun (WGS) entry which is preliminary data.</text>
</comment>
<evidence type="ECO:0000313" key="1">
    <source>
        <dbReference type="EMBL" id="GIX67005.1"/>
    </source>
</evidence>
<proteinExistence type="predicted"/>
<gene>
    <name evidence="1" type="ORF">CEXT_259731</name>
</gene>